<dbReference type="InterPro" id="IPR003719">
    <property type="entry name" value="Phenazine_PhzF-like"/>
</dbReference>
<comment type="caution">
    <text evidence="3">The sequence shown here is derived from an EMBL/GenBank/DDBJ whole genome shotgun (WGS) entry which is preliminary data.</text>
</comment>
<organism evidence="3 4">
    <name type="scientific">Aerococcus viridans</name>
    <dbReference type="NCBI Taxonomy" id="1377"/>
    <lineage>
        <taxon>Bacteria</taxon>
        <taxon>Bacillati</taxon>
        <taxon>Bacillota</taxon>
        <taxon>Bacilli</taxon>
        <taxon>Lactobacillales</taxon>
        <taxon>Aerococcaceae</taxon>
        <taxon>Aerococcus</taxon>
    </lineage>
</organism>
<dbReference type="PANTHER" id="PTHR13774">
    <property type="entry name" value="PHENAZINE BIOSYNTHESIS PROTEIN"/>
    <property type="match status" value="1"/>
</dbReference>
<proteinExistence type="inferred from homology"/>
<dbReference type="Pfam" id="PF02567">
    <property type="entry name" value="PhzC-PhzF"/>
    <property type="match status" value="1"/>
</dbReference>
<evidence type="ECO:0000256" key="2">
    <source>
        <dbReference type="ARBA" id="ARBA00023235"/>
    </source>
</evidence>
<dbReference type="GO" id="GO:0005737">
    <property type="term" value="C:cytoplasm"/>
    <property type="evidence" value="ECO:0007669"/>
    <property type="project" value="TreeGrafter"/>
</dbReference>
<dbReference type="AlphaFoldDB" id="A0A2J9PQF0"/>
<comment type="similarity">
    <text evidence="1">Belongs to the PhzF family.</text>
</comment>
<accession>A0A2J9PQF0</accession>
<protein>
    <submittedName>
        <fullName evidence="3">PhzF family phenazine biosynthesis protein</fullName>
    </submittedName>
</protein>
<name>A0A2J9PQF0_9LACT</name>
<evidence type="ECO:0000313" key="3">
    <source>
        <dbReference type="EMBL" id="PNL92291.1"/>
    </source>
</evidence>
<gene>
    <name evidence="3" type="ORF">A6J77_008630</name>
</gene>
<dbReference type="Gene3D" id="3.10.310.10">
    <property type="entry name" value="Diaminopimelate Epimerase, Chain A, domain 1"/>
    <property type="match status" value="2"/>
</dbReference>
<evidence type="ECO:0000256" key="1">
    <source>
        <dbReference type="ARBA" id="ARBA00008270"/>
    </source>
</evidence>
<sequence>MKQYIVDAFAEQLFEDNPAAVCILDKWLPEDLMINITKENNLSETAFAIKEAGNYHLRWFTPGGEIDLYGHATLATAFVIMNYIDSSLKQVSFDPLSGQLTVTRDGDQYVMAFPSYKLQSIPVSEAMVAVLGVSPKEAWAGP</sequence>
<evidence type="ECO:0000313" key="4">
    <source>
        <dbReference type="Proteomes" id="UP000192813"/>
    </source>
</evidence>
<reference evidence="4" key="1">
    <citation type="submission" date="2017-12" db="EMBL/GenBank/DDBJ databases">
        <title>FDA dAtabase for Regulatory Grade micrObial Sequences (FDA-ARGOS): Supporting development and validation of Infectious Disease Dx tests.</title>
        <authorList>
            <person name="Hoffmann M."/>
            <person name="Allard M."/>
            <person name="Evans P."/>
            <person name="Brown E."/>
            <person name="Tallon L."/>
            <person name="Sadzewicz L."/>
            <person name="Sengamalay N."/>
            <person name="Ott S."/>
            <person name="Godinez A."/>
            <person name="Nagaraj S."/>
            <person name="Vavikolanu K."/>
            <person name="Aluvathingal J."/>
            <person name="Nadendla S."/>
            <person name="Sichtig H."/>
        </authorList>
    </citation>
    <scope>NUCLEOTIDE SEQUENCE [LARGE SCALE GENOMIC DNA]</scope>
    <source>
        <strain evidence="4">FDAARGOS_249</strain>
    </source>
</reference>
<dbReference type="RefSeq" id="WP_083070013.1">
    <property type="nucleotide sequence ID" value="NZ_NBTM02000001.1"/>
</dbReference>
<dbReference type="EMBL" id="NBTM02000001">
    <property type="protein sequence ID" value="PNL92291.1"/>
    <property type="molecule type" value="Genomic_DNA"/>
</dbReference>
<dbReference type="SUPFAM" id="SSF54506">
    <property type="entry name" value="Diaminopimelate epimerase-like"/>
    <property type="match status" value="1"/>
</dbReference>
<dbReference type="Proteomes" id="UP000192813">
    <property type="component" value="Unassembled WGS sequence"/>
</dbReference>
<dbReference type="PANTHER" id="PTHR13774:SF17">
    <property type="entry name" value="PHENAZINE BIOSYNTHESIS-LIKE DOMAIN-CONTAINING PROTEIN"/>
    <property type="match status" value="1"/>
</dbReference>
<keyword evidence="2" id="KW-0413">Isomerase</keyword>
<dbReference type="GO" id="GO:0016853">
    <property type="term" value="F:isomerase activity"/>
    <property type="evidence" value="ECO:0007669"/>
    <property type="project" value="UniProtKB-KW"/>
</dbReference>